<keyword evidence="3" id="KW-1185">Reference proteome</keyword>
<dbReference type="Pfam" id="PF02645">
    <property type="entry name" value="DegV"/>
    <property type="match status" value="1"/>
</dbReference>
<dbReference type="NCBIfam" id="TIGR00762">
    <property type="entry name" value="DegV"/>
    <property type="match status" value="1"/>
</dbReference>
<evidence type="ECO:0000313" key="2">
    <source>
        <dbReference type="EMBL" id="MFD2673129.1"/>
    </source>
</evidence>
<evidence type="ECO:0000256" key="1">
    <source>
        <dbReference type="ARBA" id="ARBA00023121"/>
    </source>
</evidence>
<name>A0ABW5REA1_9BACL</name>
<accession>A0ABW5REA1</accession>
<dbReference type="InterPro" id="IPR043168">
    <property type="entry name" value="DegV_C"/>
</dbReference>
<organism evidence="2 3">
    <name type="scientific">Marinicrinis sediminis</name>
    <dbReference type="NCBI Taxonomy" id="1652465"/>
    <lineage>
        <taxon>Bacteria</taxon>
        <taxon>Bacillati</taxon>
        <taxon>Bacillota</taxon>
        <taxon>Bacilli</taxon>
        <taxon>Bacillales</taxon>
        <taxon>Paenibacillaceae</taxon>
    </lineage>
</organism>
<dbReference type="PROSITE" id="PS51482">
    <property type="entry name" value="DEGV"/>
    <property type="match status" value="1"/>
</dbReference>
<sequence length="281" mass="31126">MTVKIVTDGAADLPIKLLDTMDIKVVPLTVHFDDYVTDSNEDNRLFYERMKNAKNLPKTSSPSPLQFVEAIAPLQSDVIVLSLSSALSSTYQNALIAKEMLEEDGYAHKVEVIDSKTASMGLGLIVLKAARLATEGLQRAELLRYVTEQVKLTRTYFFLDTLENVIKGGRLDRVKGKIASVLNIKLLMRASEEGAVEVMEKIRGSQNAIKRMVDKIGEVKVDFEKAVLAIAHSNDEGKAKDLLEMIKQKYPFREIIISEMGPVIGTYAGEGGLLVTYSDRD</sequence>
<keyword evidence="1" id="KW-0446">Lipid-binding</keyword>
<dbReference type="PANTHER" id="PTHR33434:SF2">
    <property type="entry name" value="FATTY ACID-BINDING PROTEIN TM_1468"/>
    <property type="match status" value="1"/>
</dbReference>
<dbReference type="PANTHER" id="PTHR33434">
    <property type="entry name" value="DEGV DOMAIN-CONTAINING PROTEIN DR_1986-RELATED"/>
    <property type="match status" value="1"/>
</dbReference>
<comment type="caution">
    <text evidence="2">The sequence shown here is derived from an EMBL/GenBank/DDBJ whole genome shotgun (WGS) entry which is preliminary data.</text>
</comment>
<gene>
    <name evidence="2" type="ORF">ACFSUC_16275</name>
</gene>
<protein>
    <submittedName>
        <fullName evidence="2">DegV family protein</fullName>
    </submittedName>
</protein>
<evidence type="ECO:0000313" key="3">
    <source>
        <dbReference type="Proteomes" id="UP001597497"/>
    </source>
</evidence>
<dbReference type="Gene3D" id="3.30.1180.10">
    <property type="match status" value="1"/>
</dbReference>
<dbReference type="EMBL" id="JBHUMM010000043">
    <property type="protein sequence ID" value="MFD2673129.1"/>
    <property type="molecule type" value="Genomic_DNA"/>
</dbReference>
<dbReference type="SUPFAM" id="SSF82549">
    <property type="entry name" value="DAK1/DegV-like"/>
    <property type="match status" value="1"/>
</dbReference>
<reference evidence="3" key="1">
    <citation type="journal article" date="2019" name="Int. J. Syst. Evol. Microbiol.">
        <title>The Global Catalogue of Microorganisms (GCM) 10K type strain sequencing project: providing services to taxonomists for standard genome sequencing and annotation.</title>
        <authorList>
            <consortium name="The Broad Institute Genomics Platform"/>
            <consortium name="The Broad Institute Genome Sequencing Center for Infectious Disease"/>
            <person name="Wu L."/>
            <person name="Ma J."/>
        </authorList>
    </citation>
    <scope>NUCLEOTIDE SEQUENCE [LARGE SCALE GENOMIC DNA]</scope>
    <source>
        <strain evidence="3">KCTC 33676</strain>
    </source>
</reference>
<dbReference type="InterPro" id="IPR050270">
    <property type="entry name" value="DegV_domain_contain"/>
</dbReference>
<dbReference type="Gene3D" id="3.40.50.10170">
    <property type="match status" value="1"/>
</dbReference>
<dbReference type="RefSeq" id="WP_379930686.1">
    <property type="nucleotide sequence ID" value="NZ_JBHUMM010000043.1"/>
</dbReference>
<proteinExistence type="predicted"/>
<dbReference type="Proteomes" id="UP001597497">
    <property type="component" value="Unassembled WGS sequence"/>
</dbReference>
<dbReference type="InterPro" id="IPR003797">
    <property type="entry name" value="DegV"/>
</dbReference>